<keyword evidence="7" id="KW-0472">Membrane</keyword>
<keyword evidence="10" id="KW-1185">Reference proteome</keyword>
<dbReference type="PANTHER" id="PTHR34138">
    <property type="entry name" value="CELL SHAPE-DETERMINING PROTEIN MREC"/>
    <property type="match status" value="1"/>
</dbReference>
<dbReference type="InterPro" id="IPR007221">
    <property type="entry name" value="MreC"/>
</dbReference>
<feature type="transmembrane region" description="Helical" evidence="7">
    <location>
        <begin position="9"/>
        <end position="27"/>
    </location>
</feature>
<proteinExistence type="inferred from homology"/>
<keyword evidence="3 5" id="KW-0133">Cell shape</keyword>
<dbReference type="GO" id="GO:0005886">
    <property type="term" value="C:plasma membrane"/>
    <property type="evidence" value="ECO:0007669"/>
    <property type="project" value="TreeGrafter"/>
</dbReference>
<reference evidence="9" key="1">
    <citation type="submission" date="2019-11" db="EMBL/GenBank/DDBJ databases">
        <authorList>
            <person name="Li J."/>
        </authorList>
    </citation>
    <scope>NUCLEOTIDE SEQUENCE</scope>
    <source>
        <strain evidence="9">B6B</strain>
    </source>
</reference>
<dbReference type="InterPro" id="IPR042177">
    <property type="entry name" value="Cell/Rod_1"/>
</dbReference>
<sequence>MSFFHKKRLFVILVGFIILVGLIGFSIRDREELSLVEEFLHDTVGWFQSIVHKPVDFTTSLITNIEGMKNVYDENQVLKSRLSQSKNLLYEVQELKQENQELRSVLGKTESITDYQPIQASVIARSPEASSHQVKLNKGKQNGVRTNMAVITGEGMIGKVQSASQFTSTVLLLSGFDRSNRISVNIAADNEEEVTGFIVGFDPESEFLLLELNAYEVELNGEELVVSSGMGGVFPGDLEIGTIEEVTPDKYGLTQIAYVKPAADLSNMDHVIVVNRLAAQPEEDTSEEEEE</sequence>
<comment type="function">
    <text evidence="5">Involved in formation and maintenance of cell shape.</text>
</comment>
<evidence type="ECO:0000256" key="6">
    <source>
        <dbReference type="SAM" id="Coils"/>
    </source>
</evidence>
<dbReference type="GO" id="GO:0008360">
    <property type="term" value="P:regulation of cell shape"/>
    <property type="evidence" value="ECO:0007669"/>
    <property type="project" value="UniProtKB-KW"/>
</dbReference>
<name>A0A6A8DEN5_9BACI</name>
<evidence type="ECO:0000256" key="2">
    <source>
        <dbReference type="ARBA" id="ARBA00013855"/>
    </source>
</evidence>
<dbReference type="EMBL" id="WJNG01000007">
    <property type="protein sequence ID" value="MRH42976.1"/>
    <property type="molecule type" value="Genomic_DNA"/>
</dbReference>
<evidence type="ECO:0000256" key="7">
    <source>
        <dbReference type="SAM" id="Phobius"/>
    </source>
</evidence>
<dbReference type="PIRSF" id="PIRSF038471">
    <property type="entry name" value="MreC"/>
    <property type="match status" value="1"/>
</dbReference>
<dbReference type="Proteomes" id="UP000799092">
    <property type="component" value="Unassembled WGS sequence"/>
</dbReference>
<evidence type="ECO:0000313" key="9">
    <source>
        <dbReference type="EMBL" id="MRH42976.1"/>
    </source>
</evidence>
<evidence type="ECO:0000259" key="8">
    <source>
        <dbReference type="Pfam" id="PF04085"/>
    </source>
</evidence>
<dbReference type="Gene3D" id="2.40.10.350">
    <property type="entry name" value="Rod shape-determining protein MreC, domain 2"/>
    <property type="match status" value="1"/>
</dbReference>
<keyword evidence="7" id="KW-0812">Transmembrane</keyword>
<dbReference type="InterPro" id="IPR055342">
    <property type="entry name" value="MreC_beta-barrel_core"/>
</dbReference>
<comment type="caution">
    <text evidence="9">The sequence shown here is derived from an EMBL/GenBank/DDBJ whole genome shotgun (WGS) entry which is preliminary data.</text>
</comment>
<dbReference type="RefSeq" id="WP_153736620.1">
    <property type="nucleotide sequence ID" value="NZ_WJNG01000007.1"/>
</dbReference>
<comment type="similarity">
    <text evidence="1 5">Belongs to the MreC family.</text>
</comment>
<keyword evidence="6" id="KW-0175">Coiled coil</keyword>
<dbReference type="NCBIfam" id="TIGR00219">
    <property type="entry name" value="mreC"/>
    <property type="match status" value="1"/>
</dbReference>
<evidence type="ECO:0000256" key="3">
    <source>
        <dbReference type="ARBA" id="ARBA00022960"/>
    </source>
</evidence>
<keyword evidence="7" id="KW-1133">Transmembrane helix</keyword>
<dbReference type="OrthoDB" id="9792313at2"/>
<accession>A0A6A8DEN5</accession>
<feature type="domain" description="Rod shape-determining protein MreC beta-barrel core" evidence="8">
    <location>
        <begin position="122"/>
        <end position="274"/>
    </location>
</feature>
<evidence type="ECO:0000256" key="4">
    <source>
        <dbReference type="ARBA" id="ARBA00032089"/>
    </source>
</evidence>
<gene>
    <name evidence="9" type="primary">mreC</name>
    <name evidence="9" type="ORF">GH741_09790</name>
</gene>
<evidence type="ECO:0000256" key="5">
    <source>
        <dbReference type="PIRNR" id="PIRNR038471"/>
    </source>
</evidence>
<dbReference type="AlphaFoldDB" id="A0A6A8DEN5"/>
<dbReference type="PANTHER" id="PTHR34138:SF1">
    <property type="entry name" value="CELL SHAPE-DETERMINING PROTEIN MREC"/>
    <property type="match status" value="1"/>
</dbReference>
<evidence type="ECO:0000313" key="10">
    <source>
        <dbReference type="Proteomes" id="UP000799092"/>
    </source>
</evidence>
<dbReference type="Gene3D" id="2.40.10.340">
    <property type="entry name" value="Rod shape-determining protein MreC, domain 1"/>
    <property type="match status" value="1"/>
</dbReference>
<protein>
    <recommendedName>
        <fullName evidence="2 5">Cell shape-determining protein MreC</fullName>
    </recommendedName>
    <alternativeName>
        <fullName evidence="4 5">Cell shape protein MreC</fullName>
    </alternativeName>
</protein>
<dbReference type="Gene3D" id="1.20.5.490">
    <property type="entry name" value="Single helix bin"/>
    <property type="match status" value="1"/>
</dbReference>
<dbReference type="InterPro" id="IPR042175">
    <property type="entry name" value="Cell/Rod_MreC_2"/>
</dbReference>
<feature type="coiled-coil region" evidence="6">
    <location>
        <begin position="85"/>
        <end position="112"/>
    </location>
</feature>
<evidence type="ECO:0000256" key="1">
    <source>
        <dbReference type="ARBA" id="ARBA00009369"/>
    </source>
</evidence>
<dbReference type="Pfam" id="PF04085">
    <property type="entry name" value="MreC"/>
    <property type="match status" value="1"/>
</dbReference>
<organism evidence="9 10">
    <name type="scientific">Aquibacillus halophilus</name>
    <dbReference type="NCBI Taxonomy" id="930132"/>
    <lineage>
        <taxon>Bacteria</taxon>
        <taxon>Bacillati</taxon>
        <taxon>Bacillota</taxon>
        <taxon>Bacilli</taxon>
        <taxon>Bacillales</taxon>
        <taxon>Bacillaceae</taxon>
        <taxon>Aquibacillus</taxon>
    </lineage>
</organism>